<dbReference type="Pfam" id="PF07730">
    <property type="entry name" value="HisKA_3"/>
    <property type="match status" value="1"/>
</dbReference>
<dbReference type="CDD" id="cd16917">
    <property type="entry name" value="HATPase_UhpB-NarQ-NarX-like"/>
    <property type="match status" value="1"/>
</dbReference>
<evidence type="ECO:0000256" key="15">
    <source>
        <dbReference type="ARBA" id="ARBA00023012"/>
    </source>
</evidence>
<keyword evidence="12" id="KW-0418">Kinase</keyword>
<comment type="function">
    <text evidence="17">Member of the two-component regulatory system NreB/NreC involved in the control of dissimilatory nitrate/nitrite reduction in response to oxygen. NreB functions as a direct oxygen sensor histidine kinase which is autophosphorylated, in the absence of oxygen, probably at the conserved histidine residue, and transfers its phosphate group probably to a conserved aspartate residue of NreC. NreB/NreC activates the expression of the nitrate (narGHJI) and nitrite (nir) reductase operons, as well as the putative nitrate transporter gene narT.</text>
</comment>
<keyword evidence="19" id="KW-0175">Coiled coil</keyword>
<dbReference type="InterPro" id="IPR011712">
    <property type="entry name" value="Sig_transdc_His_kin_sub3_dim/P"/>
</dbReference>
<evidence type="ECO:0000313" key="23">
    <source>
        <dbReference type="Proteomes" id="UP000606600"/>
    </source>
</evidence>
<dbReference type="PROSITE" id="PS50112">
    <property type="entry name" value="PAS"/>
    <property type="match status" value="1"/>
</dbReference>
<dbReference type="Pfam" id="PF13426">
    <property type="entry name" value="PAS_9"/>
    <property type="match status" value="1"/>
</dbReference>
<proteinExistence type="predicted"/>
<name>A0ABR7WL66_9SPHI</name>
<evidence type="ECO:0000256" key="4">
    <source>
        <dbReference type="ARBA" id="ARBA00012438"/>
    </source>
</evidence>
<evidence type="ECO:0000256" key="18">
    <source>
        <dbReference type="ARBA" id="ARBA00030800"/>
    </source>
</evidence>
<dbReference type="PROSITE" id="PS50109">
    <property type="entry name" value="HIS_KIN"/>
    <property type="match status" value="1"/>
</dbReference>
<dbReference type="InterPro" id="IPR036890">
    <property type="entry name" value="HATPase_C_sf"/>
</dbReference>
<dbReference type="InterPro" id="IPR035965">
    <property type="entry name" value="PAS-like_dom_sf"/>
</dbReference>
<keyword evidence="13" id="KW-0067">ATP-binding</keyword>
<keyword evidence="15" id="KW-0902">Two-component regulatory system</keyword>
<dbReference type="Pfam" id="PF02518">
    <property type="entry name" value="HATPase_c"/>
    <property type="match status" value="1"/>
</dbReference>
<reference evidence="22 23" key="1">
    <citation type="submission" date="2020-09" db="EMBL/GenBank/DDBJ databases">
        <title>Novel species of Mucilaginibacter isolated from a glacier on the Tibetan Plateau.</title>
        <authorList>
            <person name="Liu Q."/>
            <person name="Xin Y.-H."/>
        </authorList>
    </citation>
    <scope>NUCLEOTIDE SEQUENCE [LARGE SCALE GENOMIC DNA]</scope>
    <source>
        <strain evidence="22 23">ZT4R22</strain>
    </source>
</reference>
<evidence type="ECO:0000256" key="16">
    <source>
        <dbReference type="ARBA" id="ARBA00023014"/>
    </source>
</evidence>
<dbReference type="InterPro" id="IPR003594">
    <property type="entry name" value="HATPase_dom"/>
</dbReference>
<dbReference type="CDD" id="cd00130">
    <property type="entry name" value="PAS"/>
    <property type="match status" value="2"/>
</dbReference>
<evidence type="ECO:0000256" key="3">
    <source>
        <dbReference type="ARBA" id="ARBA00004496"/>
    </source>
</evidence>
<evidence type="ECO:0000256" key="19">
    <source>
        <dbReference type="SAM" id="Coils"/>
    </source>
</evidence>
<gene>
    <name evidence="22" type="ORF">IDJ77_04435</name>
</gene>
<keyword evidence="10" id="KW-0479">Metal-binding</keyword>
<keyword evidence="9" id="KW-0808">Transferase</keyword>
<feature type="domain" description="Histidine kinase" evidence="20">
    <location>
        <begin position="432"/>
        <end position="521"/>
    </location>
</feature>
<dbReference type="SUPFAM" id="SSF55874">
    <property type="entry name" value="ATPase domain of HSP90 chaperone/DNA topoisomerase II/histidine kinase"/>
    <property type="match status" value="1"/>
</dbReference>
<evidence type="ECO:0000256" key="11">
    <source>
        <dbReference type="ARBA" id="ARBA00022741"/>
    </source>
</evidence>
<evidence type="ECO:0000256" key="17">
    <source>
        <dbReference type="ARBA" id="ARBA00024827"/>
    </source>
</evidence>
<comment type="subcellular location">
    <subcellularLocation>
        <location evidence="3">Cytoplasm</location>
    </subcellularLocation>
</comment>
<evidence type="ECO:0000313" key="22">
    <source>
        <dbReference type="EMBL" id="MBD1363050.1"/>
    </source>
</evidence>
<evidence type="ECO:0000256" key="13">
    <source>
        <dbReference type="ARBA" id="ARBA00022840"/>
    </source>
</evidence>
<accession>A0ABR7WL66</accession>
<evidence type="ECO:0000256" key="5">
    <source>
        <dbReference type="ARBA" id="ARBA00017322"/>
    </source>
</evidence>
<dbReference type="Pfam" id="PF08447">
    <property type="entry name" value="PAS_3"/>
    <property type="match status" value="1"/>
</dbReference>
<evidence type="ECO:0000256" key="6">
    <source>
        <dbReference type="ARBA" id="ARBA00022485"/>
    </source>
</evidence>
<dbReference type="PANTHER" id="PTHR24421:SF10">
    <property type="entry name" value="NITRATE_NITRITE SENSOR PROTEIN NARQ"/>
    <property type="match status" value="1"/>
</dbReference>
<dbReference type="SMART" id="SM00387">
    <property type="entry name" value="HATPase_c"/>
    <property type="match status" value="1"/>
</dbReference>
<evidence type="ECO:0000259" key="20">
    <source>
        <dbReference type="PROSITE" id="PS50109"/>
    </source>
</evidence>
<dbReference type="InterPro" id="IPR013655">
    <property type="entry name" value="PAS_fold_3"/>
</dbReference>
<dbReference type="Gene3D" id="3.30.450.20">
    <property type="entry name" value="PAS domain"/>
    <property type="match status" value="2"/>
</dbReference>
<evidence type="ECO:0000256" key="8">
    <source>
        <dbReference type="ARBA" id="ARBA00022553"/>
    </source>
</evidence>
<evidence type="ECO:0000256" key="1">
    <source>
        <dbReference type="ARBA" id="ARBA00000085"/>
    </source>
</evidence>
<evidence type="ECO:0000259" key="21">
    <source>
        <dbReference type="PROSITE" id="PS50112"/>
    </source>
</evidence>
<organism evidence="22 23">
    <name type="scientific">Mucilaginibacter pankratovii</name>
    <dbReference type="NCBI Taxonomy" id="2772110"/>
    <lineage>
        <taxon>Bacteria</taxon>
        <taxon>Pseudomonadati</taxon>
        <taxon>Bacteroidota</taxon>
        <taxon>Sphingobacteriia</taxon>
        <taxon>Sphingobacteriales</taxon>
        <taxon>Sphingobacteriaceae</taxon>
        <taxon>Mucilaginibacter</taxon>
    </lineage>
</organism>
<dbReference type="InterPro" id="IPR005467">
    <property type="entry name" value="His_kinase_dom"/>
</dbReference>
<dbReference type="EMBL" id="JACWMY010000002">
    <property type="protein sequence ID" value="MBD1363050.1"/>
    <property type="molecule type" value="Genomic_DNA"/>
</dbReference>
<dbReference type="Gene3D" id="1.20.5.1930">
    <property type="match status" value="1"/>
</dbReference>
<dbReference type="EC" id="2.7.13.3" evidence="4"/>
<dbReference type="InterPro" id="IPR050482">
    <property type="entry name" value="Sensor_HK_TwoCompSys"/>
</dbReference>
<dbReference type="InterPro" id="IPR000014">
    <property type="entry name" value="PAS"/>
</dbReference>
<dbReference type="Proteomes" id="UP000606600">
    <property type="component" value="Unassembled WGS sequence"/>
</dbReference>
<dbReference type="PANTHER" id="PTHR24421">
    <property type="entry name" value="NITRATE/NITRITE SENSOR PROTEIN NARX-RELATED"/>
    <property type="match status" value="1"/>
</dbReference>
<comment type="catalytic activity">
    <reaction evidence="1">
        <text>ATP + protein L-histidine = ADP + protein N-phospho-L-histidine.</text>
        <dbReference type="EC" id="2.7.13.3"/>
    </reaction>
</comment>
<protein>
    <recommendedName>
        <fullName evidence="5">Oxygen sensor histidine kinase NreB</fullName>
        <ecNumber evidence="4">2.7.13.3</ecNumber>
    </recommendedName>
    <alternativeName>
        <fullName evidence="18">Nitrogen regulation protein B</fullName>
    </alternativeName>
</protein>
<evidence type="ECO:0000256" key="12">
    <source>
        <dbReference type="ARBA" id="ARBA00022777"/>
    </source>
</evidence>
<dbReference type="InterPro" id="IPR004358">
    <property type="entry name" value="Sig_transdc_His_kin-like_C"/>
</dbReference>
<evidence type="ECO:0000256" key="9">
    <source>
        <dbReference type="ARBA" id="ARBA00022679"/>
    </source>
</evidence>
<dbReference type="PRINTS" id="PR00344">
    <property type="entry name" value="BCTRLSENSOR"/>
</dbReference>
<evidence type="ECO:0000256" key="10">
    <source>
        <dbReference type="ARBA" id="ARBA00022723"/>
    </source>
</evidence>
<keyword evidence="23" id="KW-1185">Reference proteome</keyword>
<keyword evidence="6" id="KW-0004">4Fe-4S</keyword>
<comment type="caution">
    <text evidence="22">The sequence shown here is derived from an EMBL/GenBank/DDBJ whole genome shotgun (WGS) entry which is preliminary data.</text>
</comment>
<feature type="coiled-coil region" evidence="19">
    <location>
        <begin position="25"/>
        <end position="59"/>
    </location>
</feature>
<keyword evidence="14" id="KW-0408">Iron</keyword>
<dbReference type="SUPFAM" id="SSF55785">
    <property type="entry name" value="PYP-like sensor domain (PAS domain)"/>
    <property type="match status" value="2"/>
</dbReference>
<keyword evidence="8" id="KW-0597">Phosphoprotein</keyword>
<keyword evidence="16" id="KW-0411">Iron-sulfur</keyword>
<dbReference type="RefSeq" id="WP_191187723.1">
    <property type="nucleotide sequence ID" value="NZ_JACWMY010000002.1"/>
</dbReference>
<evidence type="ECO:0000256" key="7">
    <source>
        <dbReference type="ARBA" id="ARBA00022490"/>
    </source>
</evidence>
<keyword evidence="11" id="KW-0547">Nucleotide-binding</keyword>
<feature type="domain" description="PAS" evidence="21">
    <location>
        <begin position="182"/>
        <end position="254"/>
    </location>
</feature>
<sequence length="522" mass="59310">MKNQSERKPLSVKEKSIISPHEEHLEKVLEELHLYQAELEMQNDELRIANEKLKLQQIKFAGIYDLAPIGYYILDKTGLIIEVNNVGITLLESVKSNILNNKLQSFVAAEDMDTYHIFFREMLNSGRKQSCHLKIRSRKGREFYVQMEGIAITPVRTLPLQCDIAVMDITKRVHAEMVLAKTKERLELALEASSSGTWELELDTMKFYLDEFNYQTWAIPGDKFDGRYQTFINLIHPDDRANIDHQFRVAMNNQQSIDLVCRFNNQSGLTCFASIRGHVITESGQPSRFVGIMMDITGKKNLEEEAIRAKIDQQKNIALATIHAEENERARISDALHDSVSQLLYGIRIKLRTLFDAEDPTEVMKTVYELLDMAVLETRNISFELAPSILNDFGLRATIDEMAKRLSTPKMLIKTKLTRLNERLSLPLEANIFRILQELVNNALKHSGATLITLEVKKSKSIEICVTDNGKGFDVAKQEDIASGSGLSSIKNRLSLYNGYLTIESQPGEGTVVKIKLDITSE</sequence>
<evidence type="ECO:0000256" key="14">
    <source>
        <dbReference type="ARBA" id="ARBA00023004"/>
    </source>
</evidence>
<comment type="cofactor">
    <cofactor evidence="2">
        <name>[4Fe-4S] cluster</name>
        <dbReference type="ChEBI" id="CHEBI:49883"/>
    </cofactor>
</comment>
<dbReference type="Gene3D" id="3.30.565.10">
    <property type="entry name" value="Histidine kinase-like ATPase, C-terminal domain"/>
    <property type="match status" value="1"/>
</dbReference>
<keyword evidence="7" id="KW-0963">Cytoplasm</keyword>
<evidence type="ECO:0000256" key="2">
    <source>
        <dbReference type="ARBA" id="ARBA00001966"/>
    </source>
</evidence>